<evidence type="ECO:0000313" key="2">
    <source>
        <dbReference type="EMBL" id="KAF4079421.1"/>
    </source>
</evidence>
<sequence>MTESPSNRAKRTHTRTDKNNKRRRRGWILQELLHQDLSHSSRSSATSQVSLTEREKQRLIIVCFLSH</sequence>
<evidence type="ECO:0000256" key="1">
    <source>
        <dbReference type="SAM" id="MobiDB-lite"/>
    </source>
</evidence>
<gene>
    <name evidence="2" type="ORF">AMELA_G00177840</name>
</gene>
<comment type="caution">
    <text evidence="2">The sequence shown here is derived from an EMBL/GenBank/DDBJ whole genome shotgun (WGS) entry which is preliminary data.</text>
</comment>
<proteinExistence type="predicted"/>
<organism evidence="2 3">
    <name type="scientific">Ameiurus melas</name>
    <name type="common">Black bullhead</name>
    <name type="synonym">Silurus melas</name>
    <dbReference type="NCBI Taxonomy" id="219545"/>
    <lineage>
        <taxon>Eukaryota</taxon>
        <taxon>Metazoa</taxon>
        <taxon>Chordata</taxon>
        <taxon>Craniata</taxon>
        <taxon>Vertebrata</taxon>
        <taxon>Euteleostomi</taxon>
        <taxon>Actinopterygii</taxon>
        <taxon>Neopterygii</taxon>
        <taxon>Teleostei</taxon>
        <taxon>Ostariophysi</taxon>
        <taxon>Siluriformes</taxon>
        <taxon>Ictaluridae</taxon>
        <taxon>Ameiurus</taxon>
    </lineage>
</organism>
<reference evidence="2 3" key="1">
    <citation type="submission" date="2020-02" db="EMBL/GenBank/DDBJ databases">
        <title>A chromosome-scale genome assembly of the black bullhead catfish (Ameiurus melas).</title>
        <authorList>
            <person name="Wen M."/>
            <person name="Zham M."/>
            <person name="Cabau C."/>
            <person name="Klopp C."/>
            <person name="Donnadieu C."/>
            <person name="Roques C."/>
            <person name="Bouchez O."/>
            <person name="Lampietro C."/>
            <person name="Jouanno E."/>
            <person name="Herpin A."/>
            <person name="Louis A."/>
            <person name="Berthelot C."/>
            <person name="Parey E."/>
            <person name="Roest-Crollius H."/>
            <person name="Braasch I."/>
            <person name="Postlethwait J."/>
            <person name="Robinson-Rechavi M."/>
            <person name="Echchiki A."/>
            <person name="Begum T."/>
            <person name="Montfort J."/>
            <person name="Schartl M."/>
            <person name="Bobe J."/>
            <person name="Guiguen Y."/>
        </authorList>
    </citation>
    <scope>NUCLEOTIDE SEQUENCE [LARGE SCALE GENOMIC DNA]</scope>
    <source>
        <strain evidence="2">M_S1</strain>
        <tissue evidence="2">Blood</tissue>
    </source>
</reference>
<dbReference type="EMBL" id="JAAGNN010000015">
    <property type="protein sequence ID" value="KAF4079421.1"/>
    <property type="molecule type" value="Genomic_DNA"/>
</dbReference>
<keyword evidence="3" id="KW-1185">Reference proteome</keyword>
<protein>
    <submittedName>
        <fullName evidence="2">Uncharacterized protein</fullName>
    </submittedName>
</protein>
<evidence type="ECO:0000313" key="3">
    <source>
        <dbReference type="Proteomes" id="UP000593565"/>
    </source>
</evidence>
<dbReference type="AlphaFoldDB" id="A0A7J6ACB0"/>
<dbReference type="Proteomes" id="UP000593565">
    <property type="component" value="Unassembled WGS sequence"/>
</dbReference>
<feature type="region of interest" description="Disordered" evidence="1">
    <location>
        <begin position="1"/>
        <end position="25"/>
    </location>
</feature>
<accession>A0A7J6ACB0</accession>
<name>A0A7J6ACB0_AMEME</name>